<reference evidence="2 3" key="1">
    <citation type="submission" date="2020-05" db="EMBL/GenBank/DDBJ databases">
        <authorList>
            <person name="Carlin C.R."/>
        </authorList>
    </citation>
    <scope>NUCLEOTIDE SEQUENCE [LARGE SCALE GENOMIC DNA]</scope>
    <source>
        <strain evidence="2 3">FSL W9-0585</strain>
    </source>
</reference>
<feature type="domain" description="GAD-related" evidence="1">
    <location>
        <begin position="12"/>
        <end position="63"/>
    </location>
</feature>
<dbReference type="EMBL" id="JABJVM010000014">
    <property type="protein sequence ID" value="MBA3927131.1"/>
    <property type="molecule type" value="Genomic_DNA"/>
</dbReference>
<dbReference type="Pfam" id="PF08887">
    <property type="entry name" value="GAD-like"/>
    <property type="match status" value="1"/>
</dbReference>
<evidence type="ECO:0000313" key="2">
    <source>
        <dbReference type="EMBL" id="MBA3927131.1"/>
    </source>
</evidence>
<proteinExistence type="predicted"/>
<dbReference type="InterPro" id="IPR014983">
    <property type="entry name" value="GAD-rel"/>
</dbReference>
<reference evidence="2 3" key="2">
    <citation type="submission" date="2020-08" db="EMBL/GenBank/DDBJ databases">
        <title>Listeria ohnekaius sp. nov. and Listeria portnoyii sp. nov. isolated from non-agricultural and natural environments.</title>
        <authorList>
            <person name="Weller D."/>
            <person name="Belias A.M."/>
            <person name="Liao J."/>
            <person name="Guo S."/>
            <person name="Orsi R.H."/>
            <person name="Wiedmann M."/>
        </authorList>
    </citation>
    <scope>NUCLEOTIDE SEQUENCE [LARGE SCALE GENOMIC DNA]</scope>
    <source>
        <strain evidence="2 3">FSL W9-0585</strain>
    </source>
</reference>
<keyword evidence="3" id="KW-1185">Reference proteome</keyword>
<dbReference type="Proteomes" id="UP000548787">
    <property type="component" value="Unassembled WGS sequence"/>
</dbReference>
<evidence type="ECO:0000259" key="1">
    <source>
        <dbReference type="Pfam" id="PF08887"/>
    </source>
</evidence>
<accession>A0A7W1T7W9</accession>
<evidence type="ECO:0000313" key="3">
    <source>
        <dbReference type="Proteomes" id="UP000548787"/>
    </source>
</evidence>
<dbReference type="AlphaFoldDB" id="A0A7W1T7W9"/>
<protein>
    <recommendedName>
        <fullName evidence="1">GAD-related domain-containing protein</fullName>
    </recommendedName>
</protein>
<comment type="caution">
    <text evidence="2">The sequence shown here is derived from an EMBL/GenBank/DDBJ whole genome shotgun (WGS) entry which is preliminary data.</text>
</comment>
<name>A0A7W1T7W9_9LIST</name>
<organism evidence="2 3">
    <name type="scientific">Listeria rustica</name>
    <dbReference type="NCBI Taxonomy" id="2713503"/>
    <lineage>
        <taxon>Bacteria</taxon>
        <taxon>Bacillati</taxon>
        <taxon>Bacillota</taxon>
        <taxon>Bacilli</taxon>
        <taxon>Bacillales</taxon>
        <taxon>Listeriaceae</taxon>
        <taxon>Listeria</taxon>
    </lineage>
</organism>
<dbReference type="RefSeq" id="WP_181677247.1">
    <property type="nucleotide sequence ID" value="NZ_JABJVM010000014.1"/>
</dbReference>
<sequence>MDNIFSDFKVVEYAGKEVLKEYENALPKEIMHIWSEHGFGNFLNGYIRVINPNDYRQVLGMVTHFRTKFIRS</sequence>
<gene>
    <name evidence="2" type="ORF">HPK16_12340</name>
</gene>